<proteinExistence type="predicted"/>
<evidence type="ECO:0000313" key="1">
    <source>
        <dbReference type="EMBL" id="EGV91474.1"/>
    </source>
</evidence>
<accession>G3IPD4</accession>
<dbReference type="EMBL" id="JH010196">
    <property type="protein sequence ID" value="EGV91474.1"/>
    <property type="molecule type" value="Genomic_DNA"/>
</dbReference>
<dbReference type="Proteomes" id="UP000001075">
    <property type="component" value="Unassembled WGS sequence"/>
</dbReference>
<dbReference type="InParanoid" id="G3IPD4"/>
<organism evidence="1 2">
    <name type="scientific">Cricetulus griseus</name>
    <name type="common">Chinese hamster</name>
    <name type="synonym">Cricetulus barabensis griseus</name>
    <dbReference type="NCBI Taxonomy" id="10029"/>
    <lineage>
        <taxon>Eukaryota</taxon>
        <taxon>Metazoa</taxon>
        <taxon>Chordata</taxon>
        <taxon>Craniata</taxon>
        <taxon>Vertebrata</taxon>
        <taxon>Euteleostomi</taxon>
        <taxon>Mammalia</taxon>
        <taxon>Eutheria</taxon>
        <taxon>Euarchontoglires</taxon>
        <taxon>Glires</taxon>
        <taxon>Rodentia</taxon>
        <taxon>Myomorpha</taxon>
        <taxon>Muroidea</taxon>
        <taxon>Cricetidae</taxon>
        <taxon>Cricetinae</taxon>
        <taxon>Cricetulus</taxon>
    </lineage>
</organism>
<gene>
    <name evidence="1" type="ORF">I79_025840</name>
</gene>
<protein>
    <submittedName>
        <fullName evidence="1">Uncharacterized protein</fullName>
    </submittedName>
</protein>
<dbReference type="AlphaFoldDB" id="G3IPD4"/>
<name>G3IPD4_CRIGR</name>
<reference evidence="2" key="1">
    <citation type="journal article" date="2011" name="Nat. Biotechnol.">
        <title>The genomic sequence of the Chinese hamster ovary (CHO)-K1 cell line.</title>
        <authorList>
            <person name="Xu X."/>
            <person name="Nagarajan H."/>
            <person name="Lewis N.E."/>
            <person name="Pan S."/>
            <person name="Cai Z."/>
            <person name="Liu X."/>
            <person name="Chen W."/>
            <person name="Xie M."/>
            <person name="Wang W."/>
            <person name="Hammond S."/>
            <person name="Andersen M.R."/>
            <person name="Neff N."/>
            <person name="Passarelli B."/>
            <person name="Koh W."/>
            <person name="Fan H.C."/>
            <person name="Wang J."/>
            <person name="Gui Y."/>
            <person name="Lee K.H."/>
            <person name="Betenbaugh M.J."/>
            <person name="Quake S.R."/>
            <person name="Famili I."/>
            <person name="Palsson B.O."/>
            <person name="Wang J."/>
        </authorList>
    </citation>
    <scope>NUCLEOTIDE SEQUENCE [LARGE SCALE GENOMIC DNA]</scope>
    <source>
        <strain evidence="2">CHO K1 cell line</strain>
    </source>
</reference>
<sequence length="76" mass="8962">MMDASVKEPADLETFKFKNACHSQLYAASRSPPKSSKRICLWVYVCLCEFVCTTCVQEPREVRRCQIPRNKDYRWL</sequence>
<evidence type="ECO:0000313" key="2">
    <source>
        <dbReference type="Proteomes" id="UP000001075"/>
    </source>
</evidence>